<dbReference type="InterPro" id="IPR011990">
    <property type="entry name" value="TPR-like_helical_dom_sf"/>
</dbReference>
<reference evidence="2 3" key="1">
    <citation type="submission" date="2019-07" db="EMBL/GenBank/DDBJ databases">
        <title>Reinekea sp. strain SSH23 genome sequencing and assembly.</title>
        <authorList>
            <person name="Kim I."/>
        </authorList>
    </citation>
    <scope>NUCLEOTIDE SEQUENCE [LARGE SCALE GENOMIC DNA]</scope>
    <source>
        <strain evidence="2 3">SSH23</strain>
    </source>
</reference>
<keyword evidence="3" id="KW-1185">Reference proteome</keyword>
<feature type="signal peptide" evidence="1">
    <location>
        <begin position="1"/>
        <end position="22"/>
    </location>
</feature>
<dbReference type="EMBL" id="VKAD01000001">
    <property type="protein sequence ID" value="TXR54540.1"/>
    <property type="molecule type" value="Genomic_DNA"/>
</dbReference>
<dbReference type="PROSITE" id="PS51257">
    <property type="entry name" value="PROKAR_LIPOPROTEIN"/>
    <property type="match status" value="1"/>
</dbReference>
<dbReference type="Gene3D" id="1.25.40.10">
    <property type="entry name" value="Tetratricopeptide repeat domain"/>
    <property type="match status" value="1"/>
</dbReference>
<dbReference type="Proteomes" id="UP000321764">
    <property type="component" value="Unassembled WGS sequence"/>
</dbReference>
<evidence type="ECO:0000313" key="3">
    <source>
        <dbReference type="Proteomes" id="UP000321764"/>
    </source>
</evidence>
<evidence type="ECO:0008006" key="4">
    <source>
        <dbReference type="Google" id="ProtNLM"/>
    </source>
</evidence>
<dbReference type="SUPFAM" id="SSF48452">
    <property type="entry name" value="TPR-like"/>
    <property type="match status" value="1"/>
</dbReference>
<dbReference type="RefSeq" id="WP_147713938.1">
    <property type="nucleotide sequence ID" value="NZ_VKAD01000001.1"/>
</dbReference>
<protein>
    <recommendedName>
        <fullName evidence="4">Tetratricopeptide repeat protein</fullName>
    </recommendedName>
</protein>
<evidence type="ECO:0000256" key="1">
    <source>
        <dbReference type="SAM" id="SignalP"/>
    </source>
</evidence>
<organism evidence="2 3">
    <name type="scientific">Reinekea thalattae</name>
    <dbReference type="NCBI Taxonomy" id="2593301"/>
    <lineage>
        <taxon>Bacteria</taxon>
        <taxon>Pseudomonadati</taxon>
        <taxon>Pseudomonadota</taxon>
        <taxon>Gammaproteobacteria</taxon>
        <taxon>Oceanospirillales</taxon>
        <taxon>Saccharospirillaceae</taxon>
        <taxon>Reinekea</taxon>
    </lineage>
</organism>
<comment type="caution">
    <text evidence="2">The sequence shown here is derived from an EMBL/GenBank/DDBJ whole genome shotgun (WGS) entry which is preliminary data.</text>
</comment>
<sequence length="119" mass="13138">MNKYTIALLAAVILIMSGCSLAPASASNSYNANDEGNYEESLRKIEYSLIKYNYSDEDTANLMLLKADNYMKLGESAYALGVLNYVVDKYPETEAAFKAKALLQTDKTLRSLNESASQN</sequence>
<proteinExistence type="predicted"/>
<dbReference type="OrthoDB" id="9967977at2"/>
<name>A0A5C8ZCG9_9GAMM</name>
<gene>
    <name evidence="2" type="ORF">FME95_08395</name>
</gene>
<evidence type="ECO:0000313" key="2">
    <source>
        <dbReference type="EMBL" id="TXR54540.1"/>
    </source>
</evidence>
<keyword evidence="1" id="KW-0732">Signal</keyword>
<dbReference type="AlphaFoldDB" id="A0A5C8ZCG9"/>
<feature type="chain" id="PRO_5022822408" description="Tetratricopeptide repeat protein" evidence="1">
    <location>
        <begin position="23"/>
        <end position="119"/>
    </location>
</feature>
<accession>A0A5C8ZCG9</accession>